<protein>
    <submittedName>
        <fullName evidence="3">2-hydroxy-6-oxo-6-phenylhexa-2,4-dienoate hydrolase</fullName>
        <ecNumber evidence="3">3.7.1.8</ecNumber>
    </submittedName>
</protein>
<dbReference type="SUPFAM" id="SSF53474">
    <property type="entry name" value="alpha/beta-Hydrolases"/>
    <property type="match status" value="1"/>
</dbReference>
<dbReference type="InterPro" id="IPR029058">
    <property type="entry name" value="AB_hydrolase_fold"/>
</dbReference>
<dbReference type="Pfam" id="PF00561">
    <property type="entry name" value="Abhydrolase_1"/>
    <property type="match status" value="1"/>
</dbReference>
<dbReference type="EMBL" id="CP030941">
    <property type="protein sequence ID" value="UUP19118.1"/>
    <property type="molecule type" value="Genomic_DNA"/>
</dbReference>
<feature type="chain" id="PRO_5045936279" evidence="1">
    <location>
        <begin position="23"/>
        <end position="336"/>
    </location>
</feature>
<dbReference type="InterPro" id="IPR050266">
    <property type="entry name" value="AB_hydrolase_sf"/>
</dbReference>
<feature type="signal peptide" evidence="1">
    <location>
        <begin position="1"/>
        <end position="22"/>
    </location>
</feature>
<sequence>MRTGTATIVAAGLMISVHLASAQEGVYGPRLEGFDYPYAIQTYSFTSQGAEHEMAYMDVAPKGTGNGRTVALLHGKNFCSATWEETISTLSDAGYRVIAPDQVGFCASTKPDGYQFSLAQLAANTKSLLDSLGIERVTLGGHSMGGMLAMRFAIQYPDSVEQLVLVNPIGLEDWQAEGVPYATIDGLYQAELTTNADSIKAYQQRFFYSGEWKEAYDRPVSMLAGLYAGPGGEKVAYIQAQTSEMLLGQPVLYEFPRISAPTLLLIGGLDRTALGANRSAPDVAARLGNYPVLARQAAERIPNATLVEFPDLGHSPQMEEPEKFHDALLKGIARLN</sequence>
<dbReference type="PANTHER" id="PTHR43798:SF33">
    <property type="entry name" value="HYDROLASE, PUTATIVE (AFU_ORTHOLOGUE AFUA_2G14860)-RELATED"/>
    <property type="match status" value="1"/>
</dbReference>
<keyword evidence="3" id="KW-0378">Hydrolase</keyword>
<dbReference type="PRINTS" id="PR00412">
    <property type="entry name" value="EPOXHYDRLASE"/>
</dbReference>
<name>A0ABY5MMB3_9HYPH</name>
<reference evidence="3 4" key="1">
    <citation type="submission" date="2018-07" db="EMBL/GenBank/DDBJ databases">
        <title>Genome sequence of Nitratireductor thuwali#1536.</title>
        <authorList>
            <person name="Michoud G."/>
            <person name="Merlino G."/>
            <person name="Sefrji F.O."/>
            <person name="Daffonchio D."/>
        </authorList>
    </citation>
    <scope>NUCLEOTIDE SEQUENCE [LARGE SCALE GENOMIC DNA]</scope>
    <source>
        <strain evidence="4">Nit1536</strain>
    </source>
</reference>
<gene>
    <name evidence="3" type="primary">bphD</name>
    <name evidence="3" type="ORF">NTH_03608</name>
</gene>
<dbReference type="PRINTS" id="PR00111">
    <property type="entry name" value="ABHYDROLASE"/>
</dbReference>
<evidence type="ECO:0000313" key="3">
    <source>
        <dbReference type="EMBL" id="UUP19118.1"/>
    </source>
</evidence>
<dbReference type="PANTHER" id="PTHR43798">
    <property type="entry name" value="MONOACYLGLYCEROL LIPASE"/>
    <property type="match status" value="1"/>
</dbReference>
<organism evidence="3 4">
    <name type="scientific">Nitratireductor thuwali</name>
    <dbReference type="NCBI Taxonomy" id="2267699"/>
    <lineage>
        <taxon>Bacteria</taxon>
        <taxon>Pseudomonadati</taxon>
        <taxon>Pseudomonadota</taxon>
        <taxon>Alphaproteobacteria</taxon>
        <taxon>Hyphomicrobiales</taxon>
        <taxon>Phyllobacteriaceae</taxon>
        <taxon>Nitratireductor</taxon>
    </lineage>
</organism>
<keyword evidence="4" id="KW-1185">Reference proteome</keyword>
<proteinExistence type="predicted"/>
<accession>A0ABY5MMB3</accession>
<dbReference type="Proteomes" id="UP001342418">
    <property type="component" value="Chromosome"/>
</dbReference>
<dbReference type="Gene3D" id="3.40.50.1820">
    <property type="entry name" value="alpha/beta hydrolase"/>
    <property type="match status" value="1"/>
</dbReference>
<evidence type="ECO:0000259" key="2">
    <source>
        <dbReference type="Pfam" id="PF00561"/>
    </source>
</evidence>
<evidence type="ECO:0000256" key="1">
    <source>
        <dbReference type="SAM" id="SignalP"/>
    </source>
</evidence>
<dbReference type="GO" id="GO:0016787">
    <property type="term" value="F:hydrolase activity"/>
    <property type="evidence" value="ECO:0007669"/>
    <property type="project" value="UniProtKB-KW"/>
</dbReference>
<dbReference type="RefSeq" id="WP_338531300.1">
    <property type="nucleotide sequence ID" value="NZ_CP030941.1"/>
</dbReference>
<keyword evidence="1" id="KW-0732">Signal</keyword>
<evidence type="ECO:0000313" key="4">
    <source>
        <dbReference type="Proteomes" id="UP001342418"/>
    </source>
</evidence>
<feature type="domain" description="AB hydrolase-1" evidence="2">
    <location>
        <begin position="70"/>
        <end position="321"/>
    </location>
</feature>
<dbReference type="InterPro" id="IPR000073">
    <property type="entry name" value="AB_hydrolase_1"/>
</dbReference>
<dbReference type="EC" id="3.7.1.8" evidence="3"/>
<dbReference type="InterPro" id="IPR000639">
    <property type="entry name" value="Epox_hydrolase-like"/>
</dbReference>